<evidence type="ECO:0000313" key="3">
    <source>
        <dbReference type="Proteomes" id="UP000260644"/>
    </source>
</evidence>
<dbReference type="Pfam" id="PF12680">
    <property type="entry name" value="SnoaL_2"/>
    <property type="match status" value="1"/>
</dbReference>
<keyword evidence="3" id="KW-1185">Reference proteome</keyword>
<dbReference type="AlphaFoldDB" id="A0A3E1Y2L6"/>
<dbReference type="EMBL" id="QPMM01000018">
    <property type="protein sequence ID" value="RFS18893.1"/>
    <property type="molecule type" value="Genomic_DNA"/>
</dbReference>
<name>A0A3E1Y2L6_9BACT</name>
<feature type="domain" description="SnoaL-like" evidence="1">
    <location>
        <begin position="36"/>
        <end position="138"/>
    </location>
</feature>
<proteinExistence type="predicted"/>
<evidence type="ECO:0000259" key="1">
    <source>
        <dbReference type="Pfam" id="PF12680"/>
    </source>
</evidence>
<reference evidence="2 3" key="1">
    <citation type="submission" date="2018-07" db="EMBL/GenBank/DDBJ databases">
        <title>Chitinophaga K2CV101002-2 sp. nov., isolated from a monsoon evergreen broad-leaved forest soil.</title>
        <authorList>
            <person name="Lv Y."/>
        </authorList>
    </citation>
    <scope>NUCLEOTIDE SEQUENCE [LARGE SCALE GENOMIC DNA]</scope>
    <source>
        <strain evidence="2 3">GDMCC 1.1288</strain>
    </source>
</reference>
<protein>
    <submittedName>
        <fullName evidence="2">Nuclear transport factor 2 family protein</fullName>
    </submittedName>
</protein>
<organism evidence="2 3">
    <name type="scientific">Chitinophaga silvatica</name>
    <dbReference type="NCBI Taxonomy" id="2282649"/>
    <lineage>
        <taxon>Bacteria</taxon>
        <taxon>Pseudomonadati</taxon>
        <taxon>Bacteroidota</taxon>
        <taxon>Chitinophagia</taxon>
        <taxon>Chitinophagales</taxon>
        <taxon>Chitinophagaceae</taxon>
        <taxon>Chitinophaga</taxon>
    </lineage>
</organism>
<sequence>MKPHMKYIPLSLLLFFVLSCVEPGGKISFNNNKEVIRSLFEAYNNHDWATVAGCYADSTLFLDASLGDSAIYQTQEATIKRYQALHQKYPDMKAEIKDIYSDGNHVIVEFVAVGTARNSQMKLAQCAVFTLKDGKIVENNTYFERK</sequence>
<dbReference type="Proteomes" id="UP000260644">
    <property type="component" value="Unassembled WGS sequence"/>
</dbReference>
<evidence type="ECO:0000313" key="2">
    <source>
        <dbReference type="EMBL" id="RFS18893.1"/>
    </source>
</evidence>
<dbReference type="Gene3D" id="3.10.450.50">
    <property type="match status" value="1"/>
</dbReference>
<gene>
    <name evidence="2" type="ORF">DVR12_26300</name>
</gene>
<dbReference type="InterPro" id="IPR037401">
    <property type="entry name" value="SnoaL-like"/>
</dbReference>
<comment type="caution">
    <text evidence="2">The sequence shown here is derived from an EMBL/GenBank/DDBJ whole genome shotgun (WGS) entry which is preliminary data.</text>
</comment>
<dbReference type="PROSITE" id="PS51257">
    <property type="entry name" value="PROKAR_LIPOPROTEIN"/>
    <property type="match status" value="1"/>
</dbReference>
<dbReference type="InterPro" id="IPR032710">
    <property type="entry name" value="NTF2-like_dom_sf"/>
</dbReference>
<dbReference type="SUPFAM" id="SSF54427">
    <property type="entry name" value="NTF2-like"/>
    <property type="match status" value="1"/>
</dbReference>
<accession>A0A3E1Y2L6</accession>